<sequence>MNMYNRPDYGMYYQCFMKLMKNHKVKYTDKYDWETEEQAANLRRSASKQAQWENSKEFFDYDPLGIDCAPPSNKSSKSATTTTQEDVVVANLALQKK</sequence>
<organism evidence="1 2">
    <name type="scientific">Panagrolaimus sp. JU765</name>
    <dbReference type="NCBI Taxonomy" id="591449"/>
    <lineage>
        <taxon>Eukaryota</taxon>
        <taxon>Metazoa</taxon>
        <taxon>Ecdysozoa</taxon>
        <taxon>Nematoda</taxon>
        <taxon>Chromadorea</taxon>
        <taxon>Rhabditida</taxon>
        <taxon>Tylenchina</taxon>
        <taxon>Panagrolaimomorpha</taxon>
        <taxon>Panagrolaimoidea</taxon>
        <taxon>Panagrolaimidae</taxon>
        <taxon>Panagrolaimus</taxon>
    </lineage>
</organism>
<accession>A0AC34R3T3</accession>
<dbReference type="WBParaSite" id="JU765_v2.g3260.t1">
    <property type="protein sequence ID" value="JU765_v2.g3260.t1"/>
    <property type="gene ID" value="JU765_v2.g3260"/>
</dbReference>
<name>A0AC34R3T3_9BILA</name>
<dbReference type="Proteomes" id="UP000887576">
    <property type="component" value="Unplaced"/>
</dbReference>
<evidence type="ECO:0000313" key="1">
    <source>
        <dbReference type="Proteomes" id="UP000887576"/>
    </source>
</evidence>
<protein>
    <submittedName>
        <fullName evidence="2">Uncharacterized protein</fullName>
    </submittedName>
</protein>
<proteinExistence type="predicted"/>
<evidence type="ECO:0000313" key="2">
    <source>
        <dbReference type="WBParaSite" id="JU765_v2.g3260.t1"/>
    </source>
</evidence>
<reference evidence="2" key="1">
    <citation type="submission" date="2022-11" db="UniProtKB">
        <authorList>
            <consortium name="WormBaseParasite"/>
        </authorList>
    </citation>
    <scope>IDENTIFICATION</scope>
</reference>